<dbReference type="PROSITE" id="PS50105">
    <property type="entry name" value="SAM_DOMAIN"/>
    <property type="match status" value="1"/>
</dbReference>
<dbReference type="SUPFAM" id="SSF47769">
    <property type="entry name" value="SAM/Pointed domain"/>
    <property type="match status" value="1"/>
</dbReference>
<protein>
    <recommendedName>
        <fullName evidence="1">SAM domain-containing protein</fullName>
    </recommendedName>
</protein>
<dbReference type="Gene3D" id="1.10.150.50">
    <property type="entry name" value="Transcription Factor, Ets-1"/>
    <property type="match status" value="1"/>
</dbReference>
<dbReference type="InterPro" id="IPR001660">
    <property type="entry name" value="SAM"/>
</dbReference>
<accession>A0A9D3N5P4</accession>
<reference evidence="2 3" key="1">
    <citation type="submission" date="2021-06" db="EMBL/GenBank/DDBJ databases">
        <title>Chromosome-level genome assembly of the red-tail catfish (Hemibagrus wyckioides).</title>
        <authorList>
            <person name="Shao F."/>
        </authorList>
    </citation>
    <scope>NUCLEOTIDE SEQUENCE [LARGE SCALE GENOMIC DNA]</scope>
    <source>
        <strain evidence="2">EC202008001</strain>
        <tissue evidence="2">Blood</tissue>
    </source>
</reference>
<feature type="domain" description="SAM" evidence="1">
    <location>
        <begin position="33"/>
        <end position="96"/>
    </location>
</feature>
<keyword evidence="3" id="KW-1185">Reference proteome</keyword>
<gene>
    <name evidence="2" type="ORF">KOW79_020102</name>
</gene>
<evidence type="ECO:0000259" key="1">
    <source>
        <dbReference type="PROSITE" id="PS50105"/>
    </source>
</evidence>
<dbReference type="CDD" id="cd09530">
    <property type="entry name" value="SAM_Samd14"/>
    <property type="match status" value="1"/>
</dbReference>
<sequence length="237" mass="26910">MQIHSQRLNYFSLDKVLPWQQDKRKKEMAFLQWSCEDVGKWIESLGYPQYTACFTENFITGKKLIYVNCYYLPQLGITDFEHMKAISACVRELLGISEPLWSRSIADPPRDDMGMFLEVKSRTGERADSITYAQFLNYQKNRPPVRPLRSALKKPSSEGLGDHAVTGRSGIWWEEGRCAARSKADIYTRGGITTVNPDGDHFCLFDGHDHGSKGPEDPNMSQTLHLSSAASQLSHLM</sequence>
<dbReference type="Proteomes" id="UP000824219">
    <property type="component" value="Linkage Group LG25"/>
</dbReference>
<proteinExistence type="predicted"/>
<dbReference type="EMBL" id="JAHKSW010000025">
    <property type="protein sequence ID" value="KAG7316561.1"/>
    <property type="molecule type" value="Genomic_DNA"/>
</dbReference>
<organism evidence="2 3">
    <name type="scientific">Hemibagrus wyckioides</name>
    <dbReference type="NCBI Taxonomy" id="337641"/>
    <lineage>
        <taxon>Eukaryota</taxon>
        <taxon>Metazoa</taxon>
        <taxon>Chordata</taxon>
        <taxon>Craniata</taxon>
        <taxon>Vertebrata</taxon>
        <taxon>Euteleostomi</taxon>
        <taxon>Actinopterygii</taxon>
        <taxon>Neopterygii</taxon>
        <taxon>Teleostei</taxon>
        <taxon>Ostariophysi</taxon>
        <taxon>Siluriformes</taxon>
        <taxon>Bagridae</taxon>
        <taxon>Hemibagrus</taxon>
    </lineage>
</organism>
<dbReference type="InterPro" id="IPR013761">
    <property type="entry name" value="SAM/pointed_sf"/>
</dbReference>
<dbReference type="PANTHER" id="PTHR46829:SF1">
    <property type="entry name" value="STERILE ALPHA MOTIF DOMAIN-CONTAINING PROTEIN 15"/>
    <property type="match status" value="1"/>
</dbReference>
<evidence type="ECO:0000313" key="3">
    <source>
        <dbReference type="Proteomes" id="UP000824219"/>
    </source>
</evidence>
<evidence type="ECO:0000313" key="2">
    <source>
        <dbReference type="EMBL" id="KAG7316561.1"/>
    </source>
</evidence>
<dbReference type="Pfam" id="PF00536">
    <property type="entry name" value="SAM_1"/>
    <property type="match status" value="1"/>
</dbReference>
<dbReference type="PANTHER" id="PTHR46829">
    <property type="entry name" value="STERILE ALPHA MOTIF DOMAIN-CONTAINING PROTEIN 15"/>
    <property type="match status" value="1"/>
</dbReference>
<name>A0A9D3N5P4_9TELE</name>
<dbReference type="AlphaFoldDB" id="A0A9D3N5P4"/>
<dbReference type="OrthoDB" id="6133291at2759"/>
<dbReference type="SMART" id="SM00454">
    <property type="entry name" value="SAM"/>
    <property type="match status" value="1"/>
</dbReference>
<comment type="caution">
    <text evidence="2">The sequence shown here is derived from an EMBL/GenBank/DDBJ whole genome shotgun (WGS) entry which is preliminary data.</text>
</comment>